<dbReference type="CDD" id="cd06562">
    <property type="entry name" value="GH20_HexA_HexB-like"/>
    <property type="match status" value="1"/>
</dbReference>
<evidence type="ECO:0000313" key="13">
    <source>
        <dbReference type="Proteomes" id="UP000193922"/>
    </source>
</evidence>
<protein>
    <recommendedName>
        <fullName evidence="7">Beta-hexosaminidase</fullName>
        <ecNumber evidence="7">3.2.1.52</ecNumber>
    </recommendedName>
</protein>
<keyword evidence="6 7" id="KW-0326">Glycosidase</keyword>
<dbReference type="PANTHER" id="PTHR22600">
    <property type="entry name" value="BETA-HEXOSAMINIDASE"/>
    <property type="match status" value="1"/>
</dbReference>
<evidence type="ECO:0000256" key="8">
    <source>
        <dbReference type="PIRSR" id="PIRSR001093-1"/>
    </source>
</evidence>
<dbReference type="STRING" id="61395.A0A1Y1W902"/>
<name>A0A1Y1W902_9FUNG</name>
<feature type="domain" description="Beta-hexosaminidase eukaryotic type N-terminal" evidence="11">
    <location>
        <begin position="20"/>
        <end position="136"/>
    </location>
</feature>
<evidence type="ECO:0000256" key="6">
    <source>
        <dbReference type="ARBA" id="ARBA00023295"/>
    </source>
</evidence>
<dbReference type="InterPro" id="IPR015883">
    <property type="entry name" value="Glyco_hydro_20_cat"/>
</dbReference>
<feature type="active site" description="Proton donor" evidence="8">
    <location>
        <position position="319"/>
    </location>
</feature>
<dbReference type="GO" id="GO:0030203">
    <property type="term" value="P:glycosaminoglycan metabolic process"/>
    <property type="evidence" value="ECO:0007669"/>
    <property type="project" value="TreeGrafter"/>
</dbReference>
<dbReference type="SUPFAM" id="SSF51445">
    <property type="entry name" value="(Trans)glycosidases"/>
    <property type="match status" value="1"/>
</dbReference>
<dbReference type="Gene3D" id="3.20.20.80">
    <property type="entry name" value="Glycosidases"/>
    <property type="match status" value="1"/>
</dbReference>
<gene>
    <name evidence="12" type="ORF">DL89DRAFT_234812</name>
</gene>
<organism evidence="12 13">
    <name type="scientific">Linderina pennispora</name>
    <dbReference type="NCBI Taxonomy" id="61395"/>
    <lineage>
        <taxon>Eukaryota</taxon>
        <taxon>Fungi</taxon>
        <taxon>Fungi incertae sedis</taxon>
        <taxon>Zoopagomycota</taxon>
        <taxon>Kickxellomycotina</taxon>
        <taxon>Kickxellomycetes</taxon>
        <taxon>Kickxellales</taxon>
        <taxon>Kickxellaceae</taxon>
        <taxon>Linderina</taxon>
    </lineage>
</organism>
<dbReference type="AlphaFoldDB" id="A0A1Y1W902"/>
<dbReference type="RefSeq" id="XP_040743637.1">
    <property type="nucleotide sequence ID" value="XM_040884952.1"/>
</dbReference>
<comment type="similarity">
    <text evidence="2 7">Belongs to the glycosyl hydrolase 20 family.</text>
</comment>
<keyword evidence="5" id="KW-0325">Glycoprotein</keyword>
<dbReference type="EMBL" id="MCFD01000006">
    <property type="protein sequence ID" value="ORX69999.1"/>
    <property type="molecule type" value="Genomic_DNA"/>
</dbReference>
<evidence type="ECO:0000256" key="1">
    <source>
        <dbReference type="ARBA" id="ARBA00001231"/>
    </source>
</evidence>
<dbReference type="GO" id="GO:0016020">
    <property type="term" value="C:membrane"/>
    <property type="evidence" value="ECO:0007669"/>
    <property type="project" value="TreeGrafter"/>
</dbReference>
<evidence type="ECO:0000256" key="2">
    <source>
        <dbReference type="ARBA" id="ARBA00006285"/>
    </source>
</evidence>
<dbReference type="InterPro" id="IPR029018">
    <property type="entry name" value="Hex-like_dom2"/>
</dbReference>
<dbReference type="SUPFAM" id="SSF55545">
    <property type="entry name" value="beta-N-acetylhexosaminidase-like domain"/>
    <property type="match status" value="1"/>
</dbReference>
<reference evidence="12 13" key="1">
    <citation type="submission" date="2016-07" db="EMBL/GenBank/DDBJ databases">
        <title>Pervasive Adenine N6-methylation of Active Genes in Fungi.</title>
        <authorList>
            <consortium name="DOE Joint Genome Institute"/>
            <person name="Mondo S.J."/>
            <person name="Dannebaum R.O."/>
            <person name="Kuo R.C."/>
            <person name="Labutti K."/>
            <person name="Haridas S."/>
            <person name="Kuo A."/>
            <person name="Salamov A."/>
            <person name="Ahrendt S.R."/>
            <person name="Lipzen A."/>
            <person name="Sullivan W."/>
            <person name="Andreopoulos W.B."/>
            <person name="Clum A."/>
            <person name="Lindquist E."/>
            <person name="Daum C."/>
            <person name="Ramamoorthy G.K."/>
            <person name="Gryganskyi A."/>
            <person name="Culley D."/>
            <person name="Magnuson J.K."/>
            <person name="James T.Y."/>
            <person name="O'Malley M.A."/>
            <person name="Stajich J.E."/>
            <person name="Spatafora J.W."/>
            <person name="Visel A."/>
            <person name="Grigoriev I.V."/>
        </authorList>
    </citation>
    <scope>NUCLEOTIDE SEQUENCE [LARGE SCALE GENOMIC DNA]</scope>
    <source>
        <strain evidence="12 13">ATCC 12442</strain>
    </source>
</reference>
<evidence type="ECO:0000256" key="7">
    <source>
        <dbReference type="PIRNR" id="PIRNR001093"/>
    </source>
</evidence>
<dbReference type="OrthoDB" id="428480at2759"/>
<keyword evidence="3 9" id="KW-0732">Signal</keyword>
<dbReference type="PRINTS" id="PR00738">
    <property type="entry name" value="GLHYDRLASE20"/>
</dbReference>
<evidence type="ECO:0000256" key="9">
    <source>
        <dbReference type="SAM" id="SignalP"/>
    </source>
</evidence>
<comment type="catalytic activity">
    <reaction evidence="1 7">
        <text>Hydrolysis of terminal non-reducing N-acetyl-D-hexosamine residues in N-acetyl-beta-D-hexosaminides.</text>
        <dbReference type="EC" id="3.2.1.52"/>
    </reaction>
</comment>
<feature type="domain" description="Glycoside hydrolase family 20 catalytic" evidence="10">
    <location>
        <begin position="159"/>
        <end position="494"/>
    </location>
</feature>
<dbReference type="InterPro" id="IPR017853">
    <property type="entry name" value="GH"/>
</dbReference>
<dbReference type="EC" id="3.2.1.52" evidence="7"/>
<evidence type="ECO:0000259" key="11">
    <source>
        <dbReference type="Pfam" id="PF14845"/>
    </source>
</evidence>
<dbReference type="Proteomes" id="UP000193922">
    <property type="component" value="Unassembled WGS sequence"/>
</dbReference>
<dbReference type="PANTHER" id="PTHR22600:SF26">
    <property type="entry name" value="BETA-N-ACETYLHEXOSAMINIDASE"/>
    <property type="match status" value="1"/>
</dbReference>
<dbReference type="FunFam" id="3.20.20.80:FF:000063">
    <property type="entry name" value="Beta-hexosaminidase"/>
    <property type="match status" value="1"/>
</dbReference>
<dbReference type="GeneID" id="63801600"/>
<dbReference type="InterPro" id="IPR029019">
    <property type="entry name" value="HEX_eukaryotic_N"/>
</dbReference>
<evidence type="ECO:0000256" key="3">
    <source>
        <dbReference type="ARBA" id="ARBA00022729"/>
    </source>
</evidence>
<evidence type="ECO:0000256" key="5">
    <source>
        <dbReference type="ARBA" id="ARBA00023180"/>
    </source>
</evidence>
<dbReference type="Gene3D" id="3.30.379.10">
    <property type="entry name" value="Chitobiase/beta-hexosaminidase domain 2-like"/>
    <property type="match status" value="1"/>
</dbReference>
<evidence type="ECO:0000313" key="12">
    <source>
        <dbReference type="EMBL" id="ORX69999.1"/>
    </source>
</evidence>
<dbReference type="GO" id="GO:0005975">
    <property type="term" value="P:carbohydrate metabolic process"/>
    <property type="evidence" value="ECO:0007669"/>
    <property type="project" value="InterPro"/>
</dbReference>
<sequence length="547" mass="61163">MKITASAIGLLAAIPSVLGVWPIPRTLKEGSSNSEVWWVNIKPSGNVGSIVSNAIQRYQDLINKESFQSPVTWNVTQVKTNGSFGGVSLSVESTDETLNLDTDESYTLDVPVSGEATLKAKTPYGALRGLETLSQLFVANGNGKAIRNTPIHIEDSPFFPHRGLQIDTSRNYLPVSTLKRTIDAMSYNKMNVLHWHIVDAQSWPVESKTFPDLQKNGAYSAKETYSHAEVRDLIQYAKGRGIRVIPEFDVPGHTYIVGKARPDLMSCMDIQPNWDQYAAEPPSGQLNIAKPETIEFTNKLVKEYTGLFTDNVFHIGGDEVNRKCWKEDPDVQKYLAAHPGEDVETLLASWYSKVHEYLGSLNRTAYTWEETLFHTKYEPPKDTIVQTWIDEQSIPKTVAKGYRSVASPANYYYLDCGHGAWLSNWSAGNSWCDPFKTWMKMYSFDPLANITDPAQQKLVLGGEALLWAEQSDEIVLDGRLWPRAAAVAETTWSGKKDANGHVRTPGQVAARLHEQRFRMVGRGIAAEPMQPLWCVRNPGHCNLPMLD</sequence>
<keyword evidence="4 7" id="KW-0378">Hydrolase</keyword>
<keyword evidence="13" id="KW-1185">Reference proteome</keyword>
<evidence type="ECO:0000259" key="10">
    <source>
        <dbReference type="Pfam" id="PF00728"/>
    </source>
</evidence>
<dbReference type="Pfam" id="PF14845">
    <property type="entry name" value="Glycohydro_20b2"/>
    <property type="match status" value="1"/>
</dbReference>
<dbReference type="GO" id="GO:0004563">
    <property type="term" value="F:beta-N-acetylhexosaminidase activity"/>
    <property type="evidence" value="ECO:0007669"/>
    <property type="project" value="UniProtKB-EC"/>
</dbReference>
<dbReference type="InterPro" id="IPR025705">
    <property type="entry name" value="Beta_hexosaminidase_sua/sub"/>
</dbReference>
<dbReference type="PIRSF" id="PIRSF001093">
    <property type="entry name" value="B-hxosamndse_ab_euk"/>
    <property type="match status" value="1"/>
</dbReference>
<accession>A0A1Y1W902</accession>
<comment type="caution">
    <text evidence="12">The sequence shown here is derived from an EMBL/GenBank/DDBJ whole genome shotgun (WGS) entry which is preliminary data.</text>
</comment>
<proteinExistence type="inferred from homology"/>
<evidence type="ECO:0000256" key="4">
    <source>
        <dbReference type="ARBA" id="ARBA00022801"/>
    </source>
</evidence>
<feature type="chain" id="PRO_5012395211" description="Beta-hexosaminidase" evidence="9">
    <location>
        <begin position="20"/>
        <end position="547"/>
    </location>
</feature>
<dbReference type="Pfam" id="PF00728">
    <property type="entry name" value="Glyco_hydro_20"/>
    <property type="match status" value="1"/>
</dbReference>
<feature type="signal peptide" evidence="9">
    <location>
        <begin position="1"/>
        <end position="19"/>
    </location>
</feature>